<dbReference type="Gene3D" id="1.20.58.220">
    <property type="entry name" value="Phosphate transport system protein phou homolog 2, domain 2"/>
    <property type="match status" value="1"/>
</dbReference>
<gene>
    <name evidence="2" type="ORF">CLV39_1678</name>
</gene>
<evidence type="ECO:0000313" key="3">
    <source>
        <dbReference type="Proteomes" id="UP000280842"/>
    </source>
</evidence>
<dbReference type="PANTHER" id="PTHR33371">
    <property type="entry name" value="INTERMEMBRANE PHOSPHOLIPID TRANSPORT SYSTEM BINDING PROTEIN MLAD-RELATED"/>
    <property type="match status" value="1"/>
</dbReference>
<organism evidence="2 3">
    <name type="scientific">Hydrogenothermus marinus</name>
    <dbReference type="NCBI Taxonomy" id="133270"/>
    <lineage>
        <taxon>Bacteria</taxon>
        <taxon>Pseudomonadati</taxon>
        <taxon>Aquificota</taxon>
        <taxon>Aquificia</taxon>
        <taxon>Aquificales</taxon>
        <taxon>Hydrogenothermaceae</taxon>
        <taxon>Hydrogenothermus</taxon>
    </lineage>
</organism>
<sequence length="510" mass="56961">MNTIAIKVGLFVLLTAVLAGYLIITFESNGFSKSVANYYIYFDDVSGLSKGADVVVKGVKAGKVDDITIEGNKVKVKIGFMKDITLYQNAKAYIKMLGLMGDKYIYIEPGSPEYGVLSKGGIIQYGTTYGSTDEAFNKVSQLVDNINQAIGNGRLQKLIEDIDSLAVETKYLVAENRKNIKKTVDNIQQITASLKETLPSLIEKMDKVADNLDQITSDNKNDIRDIVASLREITKTLKEKLPTTMDNLNVASKEAKDILGENKDNIRKSLENIKKATEKLDKILAKIDKGKGTVGKLVNDDSLYNNVNEGVKSISKPFKIIDESNLEISMYGEHHTGNKDDKAGISVSLFPKNDRYIYVGLLSNSNGSISEINEYTQNGTTKRETKKDYGILFDIQYARRLWETKYGNLWVRAGLKENTGAGGLDWWFTKNFRITTDLYKFNREYETYGTDKPEFDAGIYYKFGKTPFFVKFGGSDLIAEKNRGFYIGGGLQFTDNYLKYMLGALGGTKP</sequence>
<evidence type="ECO:0000259" key="1">
    <source>
        <dbReference type="Pfam" id="PF02470"/>
    </source>
</evidence>
<accession>A0A3M0B5S0</accession>
<dbReference type="InterPro" id="IPR038078">
    <property type="entry name" value="PhoU-like_sf"/>
</dbReference>
<dbReference type="Pfam" id="PF02470">
    <property type="entry name" value="MlaD"/>
    <property type="match status" value="1"/>
</dbReference>
<name>A0A3M0B5S0_9AQUI</name>
<keyword evidence="3" id="KW-1185">Reference proteome</keyword>
<dbReference type="InterPro" id="IPR003399">
    <property type="entry name" value="Mce/MlaD"/>
</dbReference>
<evidence type="ECO:0000313" key="2">
    <source>
        <dbReference type="EMBL" id="RMA92521.1"/>
    </source>
</evidence>
<dbReference type="OrthoDB" id="9788420at2"/>
<proteinExistence type="predicted"/>
<dbReference type="InterPro" id="IPR052336">
    <property type="entry name" value="MlaD_Phospholipid_Transporter"/>
</dbReference>
<feature type="domain" description="Mce/MlaD" evidence="1">
    <location>
        <begin position="38"/>
        <end position="110"/>
    </location>
</feature>
<dbReference type="AlphaFoldDB" id="A0A3M0B5S0"/>
<dbReference type="EMBL" id="REFO01000017">
    <property type="protein sequence ID" value="RMA92521.1"/>
    <property type="molecule type" value="Genomic_DNA"/>
</dbReference>
<dbReference type="RefSeq" id="WP_121923769.1">
    <property type="nucleotide sequence ID" value="NZ_REFO01000017.1"/>
</dbReference>
<dbReference type="PANTHER" id="PTHR33371:SF4">
    <property type="entry name" value="INTERMEMBRANE PHOSPHOLIPID TRANSPORT SYSTEM BINDING PROTEIN MLAD"/>
    <property type="match status" value="1"/>
</dbReference>
<reference evidence="2 3" key="1">
    <citation type="submission" date="2018-10" db="EMBL/GenBank/DDBJ databases">
        <title>Genomic Encyclopedia of Archaeal and Bacterial Type Strains, Phase II (KMG-II): from individual species to whole genera.</title>
        <authorList>
            <person name="Goeker M."/>
        </authorList>
    </citation>
    <scope>NUCLEOTIDE SEQUENCE [LARGE SCALE GENOMIC DNA]</scope>
    <source>
        <strain evidence="2 3">VM1</strain>
    </source>
</reference>
<dbReference type="Proteomes" id="UP000280842">
    <property type="component" value="Unassembled WGS sequence"/>
</dbReference>
<comment type="caution">
    <text evidence="2">The sequence shown here is derived from an EMBL/GenBank/DDBJ whole genome shotgun (WGS) entry which is preliminary data.</text>
</comment>
<protein>
    <submittedName>
        <fullName evidence="2">Phospholipid/cholesterol/gamma-HCH transport system substrate-binding protein</fullName>
    </submittedName>
</protein>